<sequence length="141" mass="16017">MLGERFVKTIQLPDGSSVTGRGLRDGRLVEPAPAYGLYLQARAVDLPWDHDWIEWPDFRLPRDHENARRLIRELHRRALSGERVEVACSGGVGRTGTVISCLAVLAGVPADEAVAWTRAHYHRRAVETPWQKRWVRQFPVS</sequence>
<dbReference type="STRING" id="1586287.BBK82_40920"/>
<dbReference type="PROSITE" id="PS50056">
    <property type="entry name" value="TYR_PHOSPHATASE_2"/>
    <property type="match status" value="1"/>
</dbReference>
<gene>
    <name evidence="2" type="ORF">BBK82_40920</name>
</gene>
<dbReference type="Proteomes" id="UP000093053">
    <property type="component" value="Chromosome"/>
</dbReference>
<dbReference type="InterPro" id="IPR000387">
    <property type="entry name" value="Tyr_Pase_dom"/>
</dbReference>
<proteinExistence type="predicted"/>
<dbReference type="InterPro" id="IPR029021">
    <property type="entry name" value="Prot-tyrosine_phosphatase-like"/>
</dbReference>
<evidence type="ECO:0000259" key="1">
    <source>
        <dbReference type="PROSITE" id="PS50056"/>
    </source>
</evidence>
<dbReference type="SUPFAM" id="SSF52799">
    <property type="entry name" value="(Phosphotyrosine protein) phosphatases II"/>
    <property type="match status" value="1"/>
</dbReference>
<reference evidence="2 3" key="1">
    <citation type="submission" date="2016-07" db="EMBL/GenBank/DDBJ databases">
        <title>Complete genome sequence of the Lentzea guizhouensis DHS C013.</title>
        <authorList>
            <person name="Cao C."/>
        </authorList>
    </citation>
    <scope>NUCLEOTIDE SEQUENCE [LARGE SCALE GENOMIC DNA]</scope>
    <source>
        <strain evidence="2 3">DHS C013</strain>
    </source>
</reference>
<dbReference type="GO" id="GO:0004725">
    <property type="term" value="F:protein tyrosine phosphatase activity"/>
    <property type="evidence" value="ECO:0007669"/>
    <property type="project" value="InterPro"/>
</dbReference>
<evidence type="ECO:0000313" key="2">
    <source>
        <dbReference type="EMBL" id="ANZ43449.1"/>
    </source>
</evidence>
<dbReference type="EMBL" id="CP016793">
    <property type="protein sequence ID" value="ANZ43449.1"/>
    <property type="molecule type" value="Genomic_DNA"/>
</dbReference>
<keyword evidence="3" id="KW-1185">Reference proteome</keyword>
<accession>A0A1B2I0D4</accession>
<dbReference type="KEGG" id="led:BBK82_40920"/>
<dbReference type="AlphaFoldDB" id="A0A1B2I0D4"/>
<evidence type="ECO:0000313" key="3">
    <source>
        <dbReference type="Proteomes" id="UP000093053"/>
    </source>
</evidence>
<dbReference type="Pfam" id="PF00102">
    <property type="entry name" value="Y_phosphatase"/>
    <property type="match status" value="1"/>
</dbReference>
<feature type="domain" description="Tyrosine specific protein phosphatases" evidence="1">
    <location>
        <begin position="65"/>
        <end position="118"/>
    </location>
</feature>
<dbReference type="InterPro" id="IPR000242">
    <property type="entry name" value="PTP_cat"/>
</dbReference>
<name>A0A1B2I0D4_9PSEU</name>
<organism evidence="2 3">
    <name type="scientific">Lentzea guizhouensis</name>
    <dbReference type="NCBI Taxonomy" id="1586287"/>
    <lineage>
        <taxon>Bacteria</taxon>
        <taxon>Bacillati</taxon>
        <taxon>Actinomycetota</taxon>
        <taxon>Actinomycetes</taxon>
        <taxon>Pseudonocardiales</taxon>
        <taxon>Pseudonocardiaceae</taxon>
        <taxon>Lentzea</taxon>
    </lineage>
</organism>
<dbReference type="Gene3D" id="3.90.190.10">
    <property type="entry name" value="Protein tyrosine phosphatase superfamily"/>
    <property type="match status" value="1"/>
</dbReference>
<protein>
    <submittedName>
        <fullName evidence="2">Protein tyrosine phosphatase</fullName>
    </submittedName>
</protein>